<feature type="transmembrane region" description="Helical" evidence="2">
    <location>
        <begin position="193"/>
        <end position="214"/>
    </location>
</feature>
<sequence length="294" mass="31215">MDAGTRDLARPLQWAFAAFAVLNIALLLQGSGATVFRVMALAGYGAGAVLSVAAALRWQPHGRRIAIVVHLALAPLQFAFSIAVLLALVGIILSLVILAQCKPRYPRLAPRARRVWLTLHVGFSVGWLGVALTMTALAVIGWAADSPTIRHGAYEALHVIDLAVAIPSMALSIITGVVVSLGTKWGLVRYRWVLTKFAISVSIPLVAGTVEGALADELARRTIDPTGEPGATGVALIACLGAFAVALWGATILSVVKPWGRTRWGRRDAEETRRAAPRRPAQPEPALPAMDARL</sequence>
<feature type="transmembrane region" description="Helical" evidence="2">
    <location>
        <begin position="234"/>
        <end position="256"/>
    </location>
</feature>
<feature type="transmembrane region" description="Helical" evidence="2">
    <location>
        <begin position="119"/>
        <end position="144"/>
    </location>
</feature>
<gene>
    <name evidence="3" type="ORF">ACFFIA_39980</name>
</gene>
<feature type="transmembrane region" description="Helical" evidence="2">
    <location>
        <begin position="12"/>
        <end position="28"/>
    </location>
</feature>
<dbReference type="Proteomes" id="UP001589867">
    <property type="component" value="Unassembled WGS sequence"/>
</dbReference>
<name>A0ABV6MGS0_9ACTN</name>
<reference evidence="3 4" key="1">
    <citation type="submission" date="2024-09" db="EMBL/GenBank/DDBJ databases">
        <authorList>
            <person name="Sun Q."/>
            <person name="Mori K."/>
        </authorList>
    </citation>
    <scope>NUCLEOTIDE SEQUENCE [LARGE SCALE GENOMIC DNA]</scope>
    <source>
        <strain evidence="3 4">TBRC 3947</strain>
    </source>
</reference>
<feature type="transmembrane region" description="Helical" evidence="2">
    <location>
        <begin position="156"/>
        <end position="181"/>
    </location>
</feature>
<feature type="region of interest" description="Disordered" evidence="1">
    <location>
        <begin position="266"/>
        <end position="294"/>
    </location>
</feature>
<evidence type="ECO:0000256" key="2">
    <source>
        <dbReference type="SAM" id="Phobius"/>
    </source>
</evidence>
<organism evidence="3 4">
    <name type="scientific">Phytohabitans kaempferiae</name>
    <dbReference type="NCBI Taxonomy" id="1620943"/>
    <lineage>
        <taxon>Bacteria</taxon>
        <taxon>Bacillati</taxon>
        <taxon>Actinomycetota</taxon>
        <taxon>Actinomycetes</taxon>
        <taxon>Micromonosporales</taxon>
        <taxon>Micromonosporaceae</taxon>
    </lineage>
</organism>
<keyword evidence="2" id="KW-1133">Transmembrane helix</keyword>
<keyword evidence="2" id="KW-0812">Transmembrane</keyword>
<evidence type="ECO:0008006" key="5">
    <source>
        <dbReference type="Google" id="ProtNLM"/>
    </source>
</evidence>
<accession>A0ABV6MGS0</accession>
<evidence type="ECO:0000313" key="4">
    <source>
        <dbReference type="Proteomes" id="UP001589867"/>
    </source>
</evidence>
<protein>
    <recommendedName>
        <fullName evidence="5">Integral membrane protein</fullName>
    </recommendedName>
</protein>
<feature type="transmembrane region" description="Helical" evidence="2">
    <location>
        <begin position="78"/>
        <end position="98"/>
    </location>
</feature>
<proteinExistence type="predicted"/>
<dbReference type="RefSeq" id="WP_377261871.1">
    <property type="nucleotide sequence ID" value="NZ_JBHLUH010000091.1"/>
</dbReference>
<comment type="caution">
    <text evidence="3">The sequence shown here is derived from an EMBL/GenBank/DDBJ whole genome shotgun (WGS) entry which is preliminary data.</text>
</comment>
<keyword evidence="4" id="KW-1185">Reference proteome</keyword>
<evidence type="ECO:0000256" key="1">
    <source>
        <dbReference type="SAM" id="MobiDB-lite"/>
    </source>
</evidence>
<feature type="transmembrane region" description="Helical" evidence="2">
    <location>
        <begin position="35"/>
        <end position="58"/>
    </location>
</feature>
<evidence type="ECO:0000313" key="3">
    <source>
        <dbReference type="EMBL" id="MFC0533799.1"/>
    </source>
</evidence>
<dbReference type="EMBL" id="JBHLUH010000091">
    <property type="protein sequence ID" value="MFC0533799.1"/>
    <property type="molecule type" value="Genomic_DNA"/>
</dbReference>
<keyword evidence="2" id="KW-0472">Membrane</keyword>